<dbReference type="Proteomes" id="UP000004816">
    <property type="component" value="Unassembled WGS sequence"/>
</dbReference>
<dbReference type="InterPro" id="IPR011051">
    <property type="entry name" value="RmlC_Cupin_sf"/>
</dbReference>
<protein>
    <recommendedName>
        <fullName evidence="3">Tat pathway signal sequence</fullName>
    </recommendedName>
</protein>
<gene>
    <name evidence="1" type="ORF">HMPREF9336_03058</name>
</gene>
<dbReference type="InterPro" id="IPR006311">
    <property type="entry name" value="TAT_signal"/>
</dbReference>
<dbReference type="SUPFAM" id="SSF51182">
    <property type="entry name" value="RmlC-like cupins"/>
    <property type="match status" value="1"/>
</dbReference>
<reference evidence="1 2" key="1">
    <citation type="journal article" date="2011" name="Stand. Genomic Sci.">
        <title>High quality draft genome sequence of Segniliparus rugosus CDC 945(T)= (ATCC BAA-974(T)).</title>
        <authorList>
            <person name="Earl A.M."/>
            <person name="Desjardins C.A."/>
            <person name="Fitzgerald M.G."/>
            <person name="Arachchi H.M."/>
            <person name="Zeng Q."/>
            <person name="Mehta T."/>
            <person name="Griggs A."/>
            <person name="Birren B.W."/>
            <person name="Toney N.C."/>
            <person name="Carr J."/>
            <person name="Posey J."/>
            <person name="Butler W.R."/>
        </authorList>
    </citation>
    <scope>NUCLEOTIDE SEQUENCE [LARGE SCALE GENOMIC DNA]</scope>
    <source>
        <strain evidence="2">ATCC BAA-974 / DSM 45345 / CCUG 50838 / CIP 108380 / JCM 13579 / CDC 945</strain>
    </source>
</reference>
<dbReference type="PROSITE" id="PS51318">
    <property type="entry name" value="TAT"/>
    <property type="match status" value="1"/>
</dbReference>
<dbReference type="OrthoDB" id="1433532at2"/>
<dbReference type="AlphaFoldDB" id="E5XU86"/>
<dbReference type="InterPro" id="IPR014710">
    <property type="entry name" value="RmlC-like_jellyroll"/>
</dbReference>
<dbReference type="RefSeq" id="WP_007471758.1">
    <property type="nucleotide sequence ID" value="NZ_KI391953.1"/>
</dbReference>
<sequence>MEDSSNQPPLGLERRTLLSAAMAAPLIAALSEGAAWAEPIDPKQTFVLQPEEIGFVPWLNLPEGSGEMAKLYGDFDKPGPYLVVMRWNPGWFSAPHSYATDRIQMVISGAWHVNSGRDFDPENAVPVRAGGFVKRTARTYHYDGVPSSSSEPAVVAVFGVGPVDIRLAEPDKPGWRQF</sequence>
<evidence type="ECO:0008006" key="3">
    <source>
        <dbReference type="Google" id="ProtNLM"/>
    </source>
</evidence>
<keyword evidence="2" id="KW-1185">Reference proteome</keyword>
<name>E5XU86_SEGRC</name>
<dbReference type="eggNOG" id="ENOG5032VX7">
    <property type="taxonomic scope" value="Bacteria"/>
</dbReference>
<dbReference type="HOGENOM" id="CLU_114915_1_0_11"/>
<comment type="caution">
    <text evidence="1">The sequence shown here is derived from an EMBL/GenBank/DDBJ whole genome shotgun (WGS) entry which is preliminary data.</text>
</comment>
<dbReference type="EMBL" id="ACZI02000001">
    <property type="protein sequence ID" value="EFV12085.1"/>
    <property type="molecule type" value="Genomic_DNA"/>
</dbReference>
<evidence type="ECO:0000313" key="1">
    <source>
        <dbReference type="EMBL" id="EFV12085.1"/>
    </source>
</evidence>
<dbReference type="Gene3D" id="2.60.120.10">
    <property type="entry name" value="Jelly Rolls"/>
    <property type="match status" value="1"/>
</dbReference>
<evidence type="ECO:0000313" key="2">
    <source>
        <dbReference type="Proteomes" id="UP000004816"/>
    </source>
</evidence>
<accession>E5XU86</accession>
<proteinExistence type="predicted"/>
<organism evidence="1 2">
    <name type="scientific">Segniliparus rugosus (strain ATCC BAA-974 / DSM 45345 / CCUG 50838 / CIP 108380 / JCM 13579 / CDC 945)</name>
    <dbReference type="NCBI Taxonomy" id="679197"/>
    <lineage>
        <taxon>Bacteria</taxon>
        <taxon>Bacillati</taxon>
        <taxon>Actinomycetota</taxon>
        <taxon>Actinomycetes</taxon>
        <taxon>Mycobacteriales</taxon>
        <taxon>Segniliparaceae</taxon>
        <taxon>Segniliparus</taxon>
    </lineage>
</organism>
<dbReference type="STRING" id="679197.HMPREF9336_03058"/>